<dbReference type="AlphaFoldDB" id="A0A931HVZ7"/>
<dbReference type="InterPro" id="IPR020084">
    <property type="entry name" value="NUDIX_hydrolase_CS"/>
</dbReference>
<dbReference type="PRINTS" id="PR00502">
    <property type="entry name" value="NUDIXFAMILY"/>
</dbReference>
<keyword evidence="2 3" id="KW-0378">Hydrolase</keyword>
<comment type="caution">
    <text evidence="5">The sequence shown here is derived from an EMBL/GenBank/DDBJ whole genome shotgun (WGS) entry which is preliminary data.</text>
</comment>
<dbReference type="Gene3D" id="3.90.79.10">
    <property type="entry name" value="Nucleoside Triphosphate Pyrophosphohydrolase"/>
    <property type="match status" value="1"/>
</dbReference>
<comment type="similarity">
    <text evidence="3">Belongs to the Nudix hydrolase family.</text>
</comment>
<dbReference type="PROSITE" id="PS51462">
    <property type="entry name" value="NUDIX"/>
    <property type="match status" value="1"/>
</dbReference>
<protein>
    <submittedName>
        <fullName evidence="5">NUDIX hydrolase</fullName>
    </submittedName>
</protein>
<evidence type="ECO:0000256" key="2">
    <source>
        <dbReference type="ARBA" id="ARBA00022801"/>
    </source>
</evidence>
<reference evidence="5 6" key="1">
    <citation type="journal article" date="2005" name="Int. J. Syst. Evol. Microbiol.">
        <title>Halobacillus yeomjeoni sp. nov., isolated from a marine solar saltern in Korea.</title>
        <authorList>
            <person name="Yoon J.H."/>
            <person name="Kang S.J."/>
            <person name="Lee C.H."/>
            <person name="Oh H.W."/>
            <person name="Oh T.K."/>
        </authorList>
    </citation>
    <scope>NUCLEOTIDE SEQUENCE [LARGE SCALE GENOMIC DNA]</scope>
    <source>
        <strain evidence="5 6">KCTC 3957</strain>
    </source>
</reference>
<dbReference type="PROSITE" id="PS00893">
    <property type="entry name" value="NUDIX_BOX"/>
    <property type="match status" value="1"/>
</dbReference>
<dbReference type="EMBL" id="JADZSC010000002">
    <property type="protein sequence ID" value="MBH0230403.1"/>
    <property type="molecule type" value="Genomic_DNA"/>
</dbReference>
<dbReference type="InterPro" id="IPR020476">
    <property type="entry name" value="Nudix_hydrolase"/>
</dbReference>
<dbReference type="PANTHER" id="PTHR43046:SF2">
    <property type="entry name" value="8-OXO-DGTP DIPHOSPHATASE-RELATED"/>
    <property type="match status" value="1"/>
</dbReference>
<keyword evidence="6" id="KW-1185">Reference proteome</keyword>
<evidence type="ECO:0000256" key="1">
    <source>
        <dbReference type="ARBA" id="ARBA00001946"/>
    </source>
</evidence>
<name>A0A931HVZ7_9BACI</name>
<evidence type="ECO:0000259" key="4">
    <source>
        <dbReference type="PROSITE" id="PS51462"/>
    </source>
</evidence>
<dbReference type="CDD" id="cd04677">
    <property type="entry name" value="NUDIX_Hydrolase"/>
    <property type="match status" value="1"/>
</dbReference>
<organism evidence="5 6">
    <name type="scientific">Halobacillus yeomjeoni</name>
    <dbReference type="NCBI Taxonomy" id="311194"/>
    <lineage>
        <taxon>Bacteria</taxon>
        <taxon>Bacillati</taxon>
        <taxon>Bacillota</taxon>
        <taxon>Bacilli</taxon>
        <taxon>Bacillales</taxon>
        <taxon>Bacillaceae</taxon>
        <taxon>Halobacillus</taxon>
    </lineage>
</organism>
<comment type="cofactor">
    <cofactor evidence="1">
        <name>Mg(2+)</name>
        <dbReference type="ChEBI" id="CHEBI:18420"/>
    </cofactor>
</comment>
<evidence type="ECO:0000313" key="5">
    <source>
        <dbReference type="EMBL" id="MBH0230403.1"/>
    </source>
</evidence>
<dbReference type="InterPro" id="IPR015797">
    <property type="entry name" value="NUDIX_hydrolase-like_dom_sf"/>
</dbReference>
<gene>
    <name evidence="5" type="ORF">H0267_09290</name>
</gene>
<dbReference type="GO" id="GO:0016787">
    <property type="term" value="F:hydrolase activity"/>
    <property type="evidence" value="ECO:0007669"/>
    <property type="project" value="UniProtKB-KW"/>
</dbReference>
<evidence type="ECO:0000313" key="6">
    <source>
        <dbReference type="Proteomes" id="UP000614490"/>
    </source>
</evidence>
<dbReference type="InterPro" id="IPR000086">
    <property type="entry name" value="NUDIX_hydrolase_dom"/>
</dbReference>
<proteinExistence type="inferred from homology"/>
<dbReference type="Pfam" id="PF00293">
    <property type="entry name" value="NUDIX"/>
    <property type="match status" value="1"/>
</dbReference>
<dbReference type="SUPFAM" id="SSF55811">
    <property type="entry name" value="Nudix"/>
    <property type="match status" value="1"/>
</dbReference>
<sequence>MDYIHYLRSMVGKEKVIMTVCGAFVLDEKDRLLLQLRSDTNTWGLPGGFMEMDEKVEEAARRETKEETGIELGNMSLFGIYSGPRLHKTFPNGDQVALVQILFTCRDFSGNLLYKDEETLDAQFFPLNDLPKNIFEKHQWFIDDLIHKQPPVIG</sequence>
<dbReference type="Proteomes" id="UP000614490">
    <property type="component" value="Unassembled WGS sequence"/>
</dbReference>
<evidence type="ECO:0000256" key="3">
    <source>
        <dbReference type="RuleBase" id="RU003476"/>
    </source>
</evidence>
<accession>A0A931HVZ7</accession>
<feature type="domain" description="Nudix hydrolase" evidence="4">
    <location>
        <begin position="16"/>
        <end position="148"/>
    </location>
</feature>
<dbReference type="PANTHER" id="PTHR43046">
    <property type="entry name" value="GDP-MANNOSE MANNOSYL HYDROLASE"/>
    <property type="match status" value="1"/>
</dbReference>